<evidence type="ECO:0000256" key="7">
    <source>
        <dbReference type="ARBA" id="ARBA00022840"/>
    </source>
</evidence>
<dbReference type="InterPro" id="IPR043129">
    <property type="entry name" value="ATPase_NBD"/>
</dbReference>
<dbReference type="GO" id="GO:0006096">
    <property type="term" value="P:glycolytic process"/>
    <property type="evidence" value="ECO:0007669"/>
    <property type="project" value="InterPro"/>
</dbReference>
<comment type="similarity">
    <text evidence="1">Belongs to the ROK (NagC/XylR) family.</text>
</comment>
<dbReference type="PROSITE" id="PS01125">
    <property type="entry name" value="ROK"/>
    <property type="match status" value="1"/>
</dbReference>
<dbReference type="RefSeq" id="WP_211468962.1">
    <property type="nucleotide sequence ID" value="NZ_JAGSXH010000054.1"/>
</dbReference>
<reference evidence="9" key="1">
    <citation type="submission" date="2021-04" db="EMBL/GenBank/DDBJ databases">
        <title>Genome based classification of Actinospica acidithermotolerans sp. nov., an actinobacterium isolated from an Indonesian hot spring.</title>
        <authorList>
            <person name="Kusuma A.B."/>
            <person name="Putra K.E."/>
            <person name="Nafisah S."/>
            <person name="Loh J."/>
            <person name="Nouioui I."/>
            <person name="Goodfellow M."/>
        </authorList>
    </citation>
    <scope>NUCLEOTIDE SEQUENCE</scope>
    <source>
        <strain evidence="9">DSM 45618</strain>
    </source>
</reference>
<dbReference type="GO" id="GO:0004340">
    <property type="term" value="F:glucokinase activity"/>
    <property type="evidence" value="ECO:0007669"/>
    <property type="project" value="UniProtKB-EC"/>
</dbReference>
<dbReference type="Pfam" id="PF00480">
    <property type="entry name" value="ROK"/>
    <property type="match status" value="1"/>
</dbReference>
<keyword evidence="10" id="KW-1185">Reference proteome</keyword>
<comment type="caution">
    <text evidence="9">The sequence shown here is derived from an EMBL/GenBank/DDBJ whole genome shotgun (WGS) entry which is preliminary data.</text>
</comment>
<organism evidence="9 10">
    <name type="scientific">Actinocrinis puniceicyclus</name>
    <dbReference type="NCBI Taxonomy" id="977794"/>
    <lineage>
        <taxon>Bacteria</taxon>
        <taxon>Bacillati</taxon>
        <taxon>Actinomycetota</taxon>
        <taxon>Actinomycetes</taxon>
        <taxon>Catenulisporales</taxon>
        <taxon>Actinospicaceae</taxon>
        <taxon>Actinocrinis</taxon>
    </lineage>
</organism>
<evidence type="ECO:0000256" key="6">
    <source>
        <dbReference type="ARBA" id="ARBA00022777"/>
    </source>
</evidence>
<sequence>MGLTIGVDIGGTKILAGVVDETGAILDRVKIPTPRDSAQTAAAIAQAAQSVRKDYPVEAIGLGAAGFISADRATVLVAPNMSWHDEPLKARIEALIDLPVVVENDANAAAWGEARFGAGAGRPNVVLYTVGTGVGGGIVLNGDLFRGHFGIGAEFGHYRVVPDGRPCGCGQKGCLEQYASGSALTRYVKENAKSDPERAQIVLALGDGTPEGIVGAHITEAARKGDPVALEAFAQIGHWLGQSMADLASILDPEVFVVAGGVSDAGEILTAPTRERYHVALAGTGDRPFAQVVTATLGPDAGLIGAADLARLR</sequence>
<evidence type="ECO:0000313" key="10">
    <source>
        <dbReference type="Proteomes" id="UP000677913"/>
    </source>
</evidence>
<evidence type="ECO:0000256" key="5">
    <source>
        <dbReference type="ARBA" id="ARBA00022741"/>
    </source>
</evidence>
<evidence type="ECO:0000313" key="9">
    <source>
        <dbReference type="EMBL" id="MBS2964602.1"/>
    </source>
</evidence>
<keyword evidence="4 9" id="KW-0808">Transferase</keyword>
<proteinExistence type="inferred from homology"/>
<evidence type="ECO:0000256" key="3">
    <source>
        <dbReference type="ARBA" id="ARBA00014701"/>
    </source>
</evidence>
<dbReference type="AlphaFoldDB" id="A0A8J7WQK5"/>
<protein>
    <recommendedName>
        <fullName evidence="3">Glucokinase</fullName>
        <ecNumber evidence="2">2.7.1.2</ecNumber>
    </recommendedName>
    <alternativeName>
        <fullName evidence="8">Glucose kinase</fullName>
    </alternativeName>
</protein>
<dbReference type="InterPro" id="IPR004654">
    <property type="entry name" value="ROK_glcA"/>
</dbReference>
<keyword evidence="7" id="KW-0067">ATP-binding</keyword>
<dbReference type="InterPro" id="IPR049874">
    <property type="entry name" value="ROK_cs"/>
</dbReference>
<dbReference type="InterPro" id="IPR000600">
    <property type="entry name" value="ROK"/>
</dbReference>
<evidence type="ECO:0000256" key="4">
    <source>
        <dbReference type="ARBA" id="ARBA00022679"/>
    </source>
</evidence>
<dbReference type="GO" id="GO:0005524">
    <property type="term" value="F:ATP binding"/>
    <property type="evidence" value="ECO:0007669"/>
    <property type="project" value="UniProtKB-KW"/>
</dbReference>
<dbReference type="CDD" id="cd24061">
    <property type="entry name" value="ASKHA_NBD_ROK_SgGLK-like"/>
    <property type="match status" value="1"/>
</dbReference>
<keyword evidence="6" id="KW-0418">Kinase</keyword>
<dbReference type="GO" id="GO:0005737">
    <property type="term" value="C:cytoplasm"/>
    <property type="evidence" value="ECO:0007669"/>
    <property type="project" value="InterPro"/>
</dbReference>
<gene>
    <name evidence="9" type="ORF">KGA66_16215</name>
</gene>
<name>A0A8J7WQK5_9ACTN</name>
<evidence type="ECO:0000256" key="2">
    <source>
        <dbReference type="ARBA" id="ARBA00012323"/>
    </source>
</evidence>
<dbReference type="NCBIfam" id="TIGR00744">
    <property type="entry name" value="ROK_glcA_fam"/>
    <property type="match status" value="1"/>
</dbReference>
<evidence type="ECO:0000256" key="1">
    <source>
        <dbReference type="ARBA" id="ARBA00006479"/>
    </source>
</evidence>
<dbReference type="EC" id="2.7.1.2" evidence="2"/>
<keyword evidence="5" id="KW-0547">Nucleotide-binding</keyword>
<dbReference type="SUPFAM" id="SSF53067">
    <property type="entry name" value="Actin-like ATPase domain"/>
    <property type="match status" value="1"/>
</dbReference>
<dbReference type="Proteomes" id="UP000677913">
    <property type="component" value="Unassembled WGS sequence"/>
</dbReference>
<accession>A0A8J7WQK5</accession>
<dbReference type="PANTHER" id="PTHR18964">
    <property type="entry name" value="ROK (REPRESSOR, ORF, KINASE) FAMILY"/>
    <property type="match status" value="1"/>
</dbReference>
<dbReference type="EMBL" id="JAGSXH010000054">
    <property type="protein sequence ID" value="MBS2964602.1"/>
    <property type="molecule type" value="Genomic_DNA"/>
</dbReference>
<evidence type="ECO:0000256" key="8">
    <source>
        <dbReference type="ARBA" id="ARBA00032386"/>
    </source>
</evidence>
<dbReference type="Gene3D" id="3.30.420.40">
    <property type="match status" value="2"/>
</dbReference>
<dbReference type="PANTHER" id="PTHR18964:SF173">
    <property type="entry name" value="GLUCOKINASE"/>
    <property type="match status" value="1"/>
</dbReference>